<gene>
    <name evidence="1" type="ORF">EUGRSUZ_A00754</name>
</gene>
<dbReference type="EMBL" id="KK198753">
    <property type="protein sequence ID" value="KCW88365.1"/>
    <property type="molecule type" value="Genomic_DNA"/>
</dbReference>
<protein>
    <submittedName>
        <fullName evidence="1">Uncharacterized protein</fullName>
    </submittedName>
</protein>
<evidence type="ECO:0000313" key="1">
    <source>
        <dbReference type="EMBL" id="KCW88365.1"/>
    </source>
</evidence>
<dbReference type="InParanoid" id="A0A059DDQ8"/>
<dbReference type="Gramene" id="KCW88365">
    <property type="protein sequence ID" value="KCW88365"/>
    <property type="gene ID" value="EUGRSUZ_A00754"/>
</dbReference>
<proteinExistence type="predicted"/>
<reference evidence="1" key="1">
    <citation type="submission" date="2013-07" db="EMBL/GenBank/DDBJ databases">
        <title>The genome of Eucalyptus grandis.</title>
        <authorList>
            <person name="Schmutz J."/>
            <person name="Hayes R."/>
            <person name="Myburg A."/>
            <person name="Tuskan G."/>
            <person name="Grattapaglia D."/>
            <person name="Rokhsar D.S."/>
        </authorList>
    </citation>
    <scope>NUCLEOTIDE SEQUENCE</scope>
    <source>
        <tissue evidence="1">Leaf extractions</tissue>
    </source>
</reference>
<name>A0A059DDQ8_EUCGR</name>
<accession>A0A059DDQ8</accession>
<organism evidence="1">
    <name type="scientific">Eucalyptus grandis</name>
    <name type="common">Flooded gum</name>
    <dbReference type="NCBI Taxonomy" id="71139"/>
    <lineage>
        <taxon>Eukaryota</taxon>
        <taxon>Viridiplantae</taxon>
        <taxon>Streptophyta</taxon>
        <taxon>Embryophyta</taxon>
        <taxon>Tracheophyta</taxon>
        <taxon>Spermatophyta</taxon>
        <taxon>Magnoliopsida</taxon>
        <taxon>eudicotyledons</taxon>
        <taxon>Gunneridae</taxon>
        <taxon>Pentapetalae</taxon>
        <taxon>rosids</taxon>
        <taxon>malvids</taxon>
        <taxon>Myrtales</taxon>
        <taxon>Myrtaceae</taxon>
        <taxon>Myrtoideae</taxon>
        <taxon>Eucalypteae</taxon>
        <taxon>Eucalyptus</taxon>
    </lineage>
</organism>
<sequence length="84" mass="10065">MHFTSKTWYTILHPKHVTHCSQVSDSKSRINQEAFYENISKRKRKRFTSQSTKGSWEGFYQPMVSKITNSLFQDKYMKIQIQET</sequence>
<dbReference type="AlphaFoldDB" id="A0A059DDQ8"/>